<dbReference type="InterPro" id="IPR009562">
    <property type="entry name" value="DUF1178"/>
</dbReference>
<reference evidence="1" key="2">
    <citation type="submission" date="2022-10" db="EMBL/GenBank/DDBJ databases">
        <authorList>
            <person name="Trinh H.N."/>
        </authorList>
    </citation>
    <scope>NUCLEOTIDE SEQUENCE</scope>
    <source>
        <strain evidence="1">RN2-1</strain>
    </source>
</reference>
<dbReference type="Pfam" id="PF06676">
    <property type="entry name" value="DUF1178"/>
    <property type="match status" value="1"/>
</dbReference>
<sequence>MIHYQLQCSAEHGFDGWFKDSASFEKQAKRGLLECPICGTTEVERALMTPSVPRKGRAAKPKTADASAPTAPVAVAAEKLPDHVRAMLQKLRTEIEQNCDYVGGEFAEEARRIHRGESGKRGIYGEATSDEAEALAEEGIEIAKIPWVPRADG</sequence>
<reference evidence="1" key="1">
    <citation type="submission" date="2022-09" db="EMBL/GenBank/DDBJ databases">
        <title>Rhodovastum sp. nov. RN2-1 isolated from soil in Seongnam, South Korea.</title>
        <authorList>
            <person name="Le N.T."/>
        </authorList>
    </citation>
    <scope>NUCLEOTIDE SEQUENCE</scope>
    <source>
        <strain evidence="1">RN2-1</strain>
    </source>
</reference>
<protein>
    <submittedName>
        <fullName evidence="1">DUF1178 family protein</fullName>
    </submittedName>
</protein>
<comment type="caution">
    <text evidence="1">The sequence shown here is derived from an EMBL/GenBank/DDBJ whole genome shotgun (WGS) entry which is preliminary data.</text>
</comment>
<accession>A0AA41YGY0</accession>
<organism evidence="1 2">
    <name type="scientific">Limobrevibacterium gyesilva</name>
    <dbReference type="NCBI Taxonomy" id="2991712"/>
    <lineage>
        <taxon>Bacteria</taxon>
        <taxon>Pseudomonadati</taxon>
        <taxon>Pseudomonadota</taxon>
        <taxon>Alphaproteobacteria</taxon>
        <taxon>Acetobacterales</taxon>
        <taxon>Acetobacteraceae</taxon>
        <taxon>Limobrevibacterium</taxon>
    </lineage>
</organism>
<dbReference type="PIRSF" id="PIRSF032131">
    <property type="entry name" value="UCP032131"/>
    <property type="match status" value="1"/>
</dbReference>
<evidence type="ECO:0000313" key="2">
    <source>
        <dbReference type="Proteomes" id="UP001165679"/>
    </source>
</evidence>
<evidence type="ECO:0000313" key="1">
    <source>
        <dbReference type="EMBL" id="MCW3472949.1"/>
    </source>
</evidence>
<dbReference type="AlphaFoldDB" id="A0AA41YGY0"/>
<keyword evidence="2" id="KW-1185">Reference proteome</keyword>
<dbReference type="EMBL" id="JAPDNT010000001">
    <property type="protein sequence ID" value="MCW3472949.1"/>
    <property type="molecule type" value="Genomic_DNA"/>
</dbReference>
<dbReference type="Proteomes" id="UP001165679">
    <property type="component" value="Unassembled WGS sequence"/>
</dbReference>
<name>A0AA41YGY0_9PROT</name>
<dbReference type="RefSeq" id="WP_264711536.1">
    <property type="nucleotide sequence ID" value="NZ_JAPDNT010000001.1"/>
</dbReference>
<gene>
    <name evidence="1" type="ORF">OL599_00015</name>
</gene>
<proteinExistence type="predicted"/>